<feature type="domain" description="RRM" evidence="8">
    <location>
        <begin position="113"/>
        <end position="190"/>
    </location>
</feature>
<evidence type="ECO:0000256" key="2">
    <source>
        <dbReference type="ARBA" id="ARBA00008557"/>
    </source>
</evidence>
<dbReference type="Gene3D" id="1.10.1900.10">
    <property type="entry name" value="c-terminal domain of poly(a) binding protein"/>
    <property type="match status" value="1"/>
</dbReference>
<dbReference type="FunFam" id="3.30.70.330:FF:000285">
    <property type="entry name" value="Polyadenylate-binding protein"/>
    <property type="match status" value="1"/>
</dbReference>
<dbReference type="Proteomes" id="UP000326939">
    <property type="component" value="Chromosome 9"/>
</dbReference>
<dbReference type="InterPro" id="IPR036053">
    <property type="entry name" value="PABP-dom"/>
</dbReference>
<dbReference type="SMART" id="SM00360">
    <property type="entry name" value="RRM"/>
    <property type="match status" value="3"/>
</dbReference>
<evidence type="ECO:0000313" key="11">
    <source>
        <dbReference type="Proteomes" id="UP000326939"/>
    </source>
</evidence>
<dbReference type="SUPFAM" id="SSF54928">
    <property type="entry name" value="RNA-binding domain, RBD"/>
    <property type="match status" value="2"/>
</dbReference>
<dbReference type="PANTHER" id="PTHR24012">
    <property type="entry name" value="RNA BINDING PROTEIN"/>
    <property type="match status" value="1"/>
</dbReference>
<dbReference type="Pfam" id="PF00658">
    <property type="entry name" value="MLLE"/>
    <property type="match status" value="1"/>
</dbReference>
<dbReference type="InterPro" id="IPR034364">
    <property type="entry name" value="PABP_RRM1"/>
</dbReference>
<protein>
    <recommendedName>
        <fullName evidence="12">PABP</fullName>
    </recommendedName>
</protein>
<dbReference type="InterPro" id="IPR012677">
    <property type="entry name" value="Nucleotide-bd_a/b_plait_sf"/>
</dbReference>
<dbReference type="Pfam" id="PF00076">
    <property type="entry name" value="RRM_1"/>
    <property type="match status" value="3"/>
</dbReference>
<keyword evidence="3" id="KW-0963">Cytoplasm</keyword>
<evidence type="ECO:0000256" key="7">
    <source>
        <dbReference type="SAM" id="MobiDB-lite"/>
    </source>
</evidence>
<evidence type="ECO:0008006" key="12">
    <source>
        <dbReference type="Google" id="ProtNLM"/>
    </source>
</evidence>
<dbReference type="CDD" id="cd12379">
    <property type="entry name" value="RRM2_I_PABPs"/>
    <property type="match status" value="1"/>
</dbReference>
<dbReference type="FunFam" id="3.30.70.330:FF:000217">
    <property type="entry name" value="Polyadenylate-binding protein"/>
    <property type="match status" value="1"/>
</dbReference>
<dbReference type="InterPro" id="IPR035979">
    <property type="entry name" value="RBD_domain_sf"/>
</dbReference>
<dbReference type="AlphaFoldDB" id="A0A5N5LEU5"/>
<comment type="similarity">
    <text evidence="2">Belongs to the polyadenylate-binding protein type-1 family.</text>
</comment>
<dbReference type="InterPro" id="IPR003954">
    <property type="entry name" value="RRM_euk-type"/>
</dbReference>
<feature type="domain" description="RRM" evidence="8">
    <location>
        <begin position="25"/>
        <end position="103"/>
    </location>
</feature>
<gene>
    <name evidence="10" type="ORF">DKX38_014287</name>
</gene>
<evidence type="ECO:0000256" key="3">
    <source>
        <dbReference type="ARBA" id="ARBA00022490"/>
    </source>
</evidence>
<dbReference type="CDD" id="cd12378">
    <property type="entry name" value="RRM1_I_PABPs"/>
    <property type="match status" value="1"/>
</dbReference>
<keyword evidence="11" id="KW-1185">Reference proteome</keyword>
<dbReference type="SUPFAM" id="SSF63570">
    <property type="entry name" value="PABC (PABP) domain"/>
    <property type="match status" value="2"/>
</dbReference>
<dbReference type="CDD" id="cd12381">
    <property type="entry name" value="RRM4_I_PABPs"/>
    <property type="match status" value="1"/>
</dbReference>
<evidence type="ECO:0000256" key="1">
    <source>
        <dbReference type="ARBA" id="ARBA00004496"/>
    </source>
</evidence>
<accession>A0A5N5LEU5</accession>
<keyword evidence="4" id="KW-0677">Repeat</keyword>
<comment type="caution">
    <text evidence="10">The sequence shown here is derived from an EMBL/GenBank/DDBJ whole genome shotgun (WGS) entry which is preliminary data.</text>
</comment>
<evidence type="ECO:0000256" key="5">
    <source>
        <dbReference type="ARBA" id="ARBA00022884"/>
    </source>
</evidence>
<feature type="compositionally biased region" description="Low complexity" evidence="7">
    <location>
        <begin position="385"/>
        <end position="394"/>
    </location>
</feature>
<evidence type="ECO:0000256" key="6">
    <source>
        <dbReference type="PROSITE-ProRule" id="PRU00176"/>
    </source>
</evidence>
<sequence>MAQVQVPVQQQGVNGGANNPNFVTTSLYVGDLEANVTDSQLYDLFNQVGQVVSVRVCRDLASRRSLGYGYVNYSNPQDAARALEMLNFTPLNGSPIRVMYSHRDPSVRKSGAGNIFIKNLDKAIDHKALHDTFSVFGNILSCKVATDPSGQSKGYGFVQFDSEEAAQKAIEKLNGMLMNDKQVYKKYEREVELKQRFEQSMKEAADKFQGANLYVKNLDDSIGDEKLKELFSPFGTITSCKVMRDPSGISRGSGFVAFSTPEEASRALLEMNGKMIASKPLYVALAQRKEDRRARLQAQFSQMRPVAMAPTVGRMPMYPPTGPGLGQQIFYGQGPPAIIPPQPGFGYQQQLVPGMRPGGAPMPNFFVPMVQQGQQGQRPGGRRAGTGQQSQQPVPLMQQQMLPRGRVYRYPPGRGLPDVPMTGVAGGMLSVPYDMGGMPMRDAPLSQPIPIGALATALANATPDQQRTVCTIPMFLLVHFYLAAPMGNRLGWVGPSADAFKFRHLLCSIWGRYVGFCWTNQKEIYGHNLRKMLGENLYPLVEQLEPEAAAKVTGMLLEMDQTEVLHLLESPEALKAKVNEAMEVLRTVQQQATGTADQLASLSLNDNIVP</sequence>
<proteinExistence type="inferred from homology"/>
<feature type="region of interest" description="Disordered" evidence="7">
    <location>
        <begin position="372"/>
        <end position="394"/>
    </location>
</feature>
<evidence type="ECO:0000259" key="9">
    <source>
        <dbReference type="PROSITE" id="PS51309"/>
    </source>
</evidence>
<dbReference type="InterPro" id="IPR002004">
    <property type="entry name" value="PABP_HYD_C"/>
</dbReference>
<keyword evidence="5 6" id="KW-0694">RNA-binding</keyword>
<reference evidence="11" key="1">
    <citation type="journal article" date="2019" name="Gigascience">
        <title>De novo genome assembly of the endangered Acer yangbiense, a plant species with extremely small populations endemic to Yunnan Province, China.</title>
        <authorList>
            <person name="Yang J."/>
            <person name="Wariss H.M."/>
            <person name="Tao L."/>
            <person name="Zhang R."/>
            <person name="Yun Q."/>
            <person name="Hollingsworth P."/>
            <person name="Dao Z."/>
            <person name="Luo G."/>
            <person name="Guo H."/>
            <person name="Ma Y."/>
            <person name="Sun W."/>
        </authorList>
    </citation>
    <scope>NUCLEOTIDE SEQUENCE [LARGE SCALE GENOMIC DNA]</scope>
    <source>
        <strain evidence="11">cv. br00</strain>
    </source>
</reference>
<dbReference type="EMBL" id="VDCV01000009">
    <property type="protein sequence ID" value="KAB5541313.1"/>
    <property type="molecule type" value="Genomic_DNA"/>
</dbReference>
<evidence type="ECO:0000256" key="4">
    <source>
        <dbReference type="ARBA" id="ARBA00022737"/>
    </source>
</evidence>
<dbReference type="GO" id="GO:0003723">
    <property type="term" value="F:RNA binding"/>
    <property type="evidence" value="ECO:0007669"/>
    <property type="project" value="UniProtKB-UniRule"/>
</dbReference>
<feature type="domain" description="PABC" evidence="9">
    <location>
        <begin position="513"/>
        <end position="590"/>
    </location>
</feature>
<dbReference type="SMART" id="SM00361">
    <property type="entry name" value="RRM_1"/>
    <property type="match status" value="3"/>
</dbReference>
<dbReference type="PROSITE" id="PS51309">
    <property type="entry name" value="PABC"/>
    <property type="match status" value="1"/>
</dbReference>
<organism evidence="10 11">
    <name type="scientific">Salix brachista</name>
    <dbReference type="NCBI Taxonomy" id="2182728"/>
    <lineage>
        <taxon>Eukaryota</taxon>
        <taxon>Viridiplantae</taxon>
        <taxon>Streptophyta</taxon>
        <taxon>Embryophyta</taxon>
        <taxon>Tracheophyta</taxon>
        <taxon>Spermatophyta</taxon>
        <taxon>Magnoliopsida</taxon>
        <taxon>eudicotyledons</taxon>
        <taxon>Gunneridae</taxon>
        <taxon>Pentapetalae</taxon>
        <taxon>rosids</taxon>
        <taxon>fabids</taxon>
        <taxon>Malpighiales</taxon>
        <taxon>Salicaceae</taxon>
        <taxon>Saliceae</taxon>
        <taxon>Salix</taxon>
    </lineage>
</organism>
<dbReference type="FunFam" id="3.30.70.330:FF:000555">
    <property type="entry name" value="Polyadenylate-binding protein"/>
    <property type="match status" value="1"/>
</dbReference>
<dbReference type="InterPro" id="IPR000504">
    <property type="entry name" value="RRM_dom"/>
</dbReference>
<dbReference type="InterPro" id="IPR045305">
    <property type="entry name" value="RRM2_I_PABPs"/>
</dbReference>
<feature type="domain" description="RRM" evidence="8">
    <location>
        <begin position="211"/>
        <end position="288"/>
    </location>
</feature>
<comment type="subcellular location">
    <subcellularLocation>
        <location evidence="1">Cytoplasm</location>
    </subcellularLocation>
</comment>
<dbReference type="SMART" id="SM00517">
    <property type="entry name" value="PolyA"/>
    <property type="match status" value="1"/>
</dbReference>
<dbReference type="PROSITE" id="PS50102">
    <property type="entry name" value="RRM"/>
    <property type="match status" value="3"/>
</dbReference>
<dbReference type="GO" id="GO:0005737">
    <property type="term" value="C:cytoplasm"/>
    <property type="evidence" value="ECO:0007669"/>
    <property type="project" value="UniProtKB-SubCell"/>
</dbReference>
<evidence type="ECO:0000313" key="10">
    <source>
        <dbReference type="EMBL" id="KAB5541313.1"/>
    </source>
</evidence>
<dbReference type="Gene3D" id="3.30.70.330">
    <property type="match status" value="3"/>
</dbReference>
<evidence type="ECO:0000259" key="8">
    <source>
        <dbReference type="PROSITE" id="PS50102"/>
    </source>
</evidence>
<name>A0A5N5LEU5_9ROSI</name>